<keyword evidence="6" id="KW-1185">Reference proteome</keyword>
<comment type="similarity">
    <text evidence="1">Belongs to the glycosyltransferase 2 family.</text>
</comment>
<gene>
    <name evidence="5" type="ORF">HMPREF3226_02327</name>
</gene>
<evidence type="ECO:0000256" key="3">
    <source>
        <dbReference type="ARBA" id="ARBA00022679"/>
    </source>
</evidence>
<dbReference type="Gene3D" id="3.90.550.10">
    <property type="entry name" value="Spore Coat Polysaccharide Biosynthesis Protein SpsA, Chain A"/>
    <property type="match status" value="1"/>
</dbReference>
<evidence type="ECO:0000313" key="6">
    <source>
        <dbReference type="Proteomes" id="UP000070533"/>
    </source>
</evidence>
<dbReference type="STRING" id="28128.HMPREF3226_02327"/>
<dbReference type="InterPro" id="IPR001173">
    <property type="entry name" value="Glyco_trans_2-like"/>
</dbReference>
<accession>A0A133PWC1</accession>
<evidence type="ECO:0000256" key="2">
    <source>
        <dbReference type="ARBA" id="ARBA00022676"/>
    </source>
</evidence>
<dbReference type="SUPFAM" id="SSF53448">
    <property type="entry name" value="Nucleotide-diphospho-sugar transferases"/>
    <property type="match status" value="1"/>
</dbReference>
<protein>
    <submittedName>
        <fullName evidence="5">Glycosyltransferase, group 2 family protein</fullName>
    </submittedName>
</protein>
<reference evidence="6" key="1">
    <citation type="submission" date="2016-01" db="EMBL/GenBank/DDBJ databases">
        <authorList>
            <person name="Mitreva M."/>
            <person name="Pepin K.H."/>
            <person name="Mihindukulasuriya K.A."/>
            <person name="Fulton R."/>
            <person name="Fronick C."/>
            <person name="O'Laughlin M."/>
            <person name="Miner T."/>
            <person name="Herter B."/>
            <person name="Rosa B.A."/>
            <person name="Cordes M."/>
            <person name="Tomlinson C."/>
            <person name="Wollam A."/>
            <person name="Palsikar V.B."/>
            <person name="Mardis E.R."/>
            <person name="Wilson R.K."/>
        </authorList>
    </citation>
    <scope>NUCLEOTIDE SEQUENCE [LARGE SCALE GENOMIC DNA]</scope>
    <source>
        <strain evidence="6">MJR7716</strain>
    </source>
</reference>
<sequence>MKVAIVILNWNGQRMLEEYLPSVVKYSPGAEIIVADNASTDNSIAWMRDVYPDIRIIQLSENYGFAGGYNRALKQIDSEYYLLLNSDVEVTPNWLQPLIKEMDVHSDIVACQPKLLAIYNKEKFEYAGAAGGHLDKYGYPFCRGRIFETIENDEGQYNNAEEIFWATGACLLVRSEAYWKVGGFDERFFAHNEEIDLAWRLHQIGGKIYCFPASQVYHLGGGTLPKSNPRKTFLNFRNNLTMLWKNLPEEEVAHVMRVRCFLDYLAAFQMLILQRNVADFKAVIKARKAFKEWRNSFERRNSGSRIHNNSMEDKRKKFSILWEYYVKGNKKYTNLN</sequence>
<dbReference type="GO" id="GO:0016757">
    <property type="term" value="F:glycosyltransferase activity"/>
    <property type="evidence" value="ECO:0007669"/>
    <property type="project" value="UniProtKB-KW"/>
</dbReference>
<dbReference type="Proteomes" id="UP000070533">
    <property type="component" value="Unassembled WGS sequence"/>
</dbReference>
<dbReference type="eggNOG" id="COG1216">
    <property type="taxonomic scope" value="Bacteria"/>
</dbReference>
<comment type="caution">
    <text evidence="5">The sequence shown here is derived from an EMBL/GenBank/DDBJ whole genome shotgun (WGS) entry which is preliminary data.</text>
</comment>
<keyword evidence="2" id="KW-0328">Glycosyltransferase</keyword>
<evidence type="ECO:0000313" key="5">
    <source>
        <dbReference type="EMBL" id="KXA33750.1"/>
    </source>
</evidence>
<keyword evidence="3 5" id="KW-0808">Transferase</keyword>
<proteinExistence type="inferred from homology"/>
<feature type="domain" description="Glycosyltransferase 2-like" evidence="4">
    <location>
        <begin position="5"/>
        <end position="181"/>
    </location>
</feature>
<dbReference type="OrthoDB" id="9771846at2"/>
<evidence type="ECO:0000259" key="4">
    <source>
        <dbReference type="Pfam" id="PF00535"/>
    </source>
</evidence>
<organism evidence="5 6">
    <name type="scientific">Prevotella corporis</name>
    <dbReference type="NCBI Taxonomy" id="28128"/>
    <lineage>
        <taxon>Bacteria</taxon>
        <taxon>Pseudomonadati</taxon>
        <taxon>Bacteroidota</taxon>
        <taxon>Bacteroidia</taxon>
        <taxon>Bacteroidales</taxon>
        <taxon>Prevotellaceae</taxon>
        <taxon>Prevotella</taxon>
    </lineage>
</organism>
<dbReference type="PATRIC" id="fig|28128.5.peg.2401"/>
<dbReference type="EMBL" id="LRQG01000216">
    <property type="protein sequence ID" value="KXA33750.1"/>
    <property type="molecule type" value="Genomic_DNA"/>
</dbReference>
<dbReference type="Pfam" id="PF00535">
    <property type="entry name" value="Glycos_transf_2"/>
    <property type="match status" value="1"/>
</dbReference>
<dbReference type="AlphaFoldDB" id="A0A133PWC1"/>
<name>A0A133PWC1_9BACT</name>
<dbReference type="PANTHER" id="PTHR43179:SF12">
    <property type="entry name" value="GALACTOFURANOSYLTRANSFERASE GLFT2"/>
    <property type="match status" value="1"/>
</dbReference>
<evidence type="ECO:0000256" key="1">
    <source>
        <dbReference type="ARBA" id="ARBA00006739"/>
    </source>
</evidence>
<dbReference type="InterPro" id="IPR029044">
    <property type="entry name" value="Nucleotide-diphossugar_trans"/>
</dbReference>
<dbReference type="RefSeq" id="WP_025877266.1">
    <property type="nucleotide sequence ID" value="NZ_BAAAXP010000020.1"/>
</dbReference>
<dbReference type="CDD" id="cd04186">
    <property type="entry name" value="GT_2_like_c"/>
    <property type="match status" value="1"/>
</dbReference>
<dbReference type="PANTHER" id="PTHR43179">
    <property type="entry name" value="RHAMNOSYLTRANSFERASE WBBL"/>
    <property type="match status" value="1"/>
</dbReference>